<sequence>MNPVYWINAVIKLGTEGLAEDDRRRVNILNALSLATAVLSTTVGCLFFLFSGAISVLIPAVLEGLYFSGIIYLNYRKKHLLAAIGFLLAHHVAVVYFGITLGMMGEQELVILFLVSASMLIFKSWLLRMISIIISSVSLIVLEANAYYGIVKPIAVNPDSQFLFHCLAIGGVLCLNIMVITYYVKYSDRYRKRLQNANLSKSIFIRESSHEIRNPLNSIFGISQLLMEARPEDPIVNYKRIIEHQFAACDQVVQVINNIMELSKIEAGKLDEVEMSTLQIRNWISNIVGIHQYLANVKDAKIVLQIDNSMLPEVITDKTKLTQIVNNLVMNAIKFTAPHTSIILQLSADDTSWKLQVSDQGEGIPAEKRPLIFEPFVSENNPLFRGTGLGLPITKRLTYLLGGNIALISEEGKGSTFEVVFPLVKRDAEGPSGHKEQAVLNDCSHLKVLIVEDDKQNQLMLTTFLAGIGIKQPLLAENGEDGLKLVHAAMPDAVILDNGLPGNMSGKALLEEIKKDPRLKHIPVIIASGDPFNEARDEMLTAGAHTYLVKPVRLKLLHEALSRSIDEQRAL</sequence>
<feature type="transmembrane region" description="Helical" evidence="7">
    <location>
        <begin position="109"/>
        <end position="126"/>
    </location>
</feature>
<gene>
    <name evidence="11" type="ORF">ABR189_17150</name>
</gene>
<comment type="caution">
    <text evidence="11">The sequence shown here is derived from an EMBL/GenBank/DDBJ whole genome shotgun (WGS) entry which is preliminary data.</text>
</comment>
<dbReference type="InterPro" id="IPR036890">
    <property type="entry name" value="HATPase_C_sf"/>
</dbReference>
<dbReference type="GO" id="GO:0004673">
    <property type="term" value="F:protein histidine kinase activity"/>
    <property type="evidence" value="ECO:0007669"/>
    <property type="project" value="UniProtKB-EC"/>
</dbReference>
<dbReference type="PANTHER" id="PTHR43047:SF72">
    <property type="entry name" value="OSMOSENSING HISTIDINE PROTEIN KINASE SLN1"/>
    <property type="match status" value="1"/>
</dbReference>
<dbReference type="Proteomes" id="UP001549749">
    <property type="component" value="Unassembled WGS sequence"/>
</dbReference>
<reference evidence="11 12" key="1">
    <citation type="submission" date="2024-06" db="EMBL/GenBank/DDBJ databases">
        <title>Chitinophaga defluvii sp. nov., isolated from municipal sewage.</title>
        <authorList>
            <person name="Zhang L."/>
        </authorList>
    </citation>
    <scope>NUCLEOTIDE SEQUENCE [LARGE SCALE GENOMIC DNA]</scope>
    <source>
        <strain evidence="11 12">H8</strain>
    </source>
</reference>
<feature type="transmembrane region" description="Helical" evidence="7">
    <location>
        <begin position="28"/>
        <end position="50"/>
    </location>
</feature>
<keyword evidence="4 11" id="KW-0808">Transferase</keyword>
<dbReference type="SUPFAM" id="SSF55874">
    <property type="entry name" value="ATPase domain of HSP90 chaperone/DNA topoisomerase II/histidine kinase"/>
    <property type="match status" value="1"/>
</dbReference>
<evidence type="ECO:0000256" key="7">
    <source>
        <dbReference type="SAM" id="Phobius"/>
    </source>
</evidence>
<feature type="transmembrane region" description="Helical" evidence="7">
    <location>
        <begin position="162"/>
        <end position="184"/>
    </location>
</feature>
<dbReference type="InterPro" id="IPR001789">
    <property type="entry name" value="Sig_transdc_resp-reg_receiver"/>
</dbReference>
<feature type="transmembrane region" description="Helical" evidence="7">
    <location>
        <begin position="56"/>
        <end position="73"/>
    </location>
</feature>
<dbReference type="Gene3D" id="3.30.565.10">
    <property type="entry name" value="Histidine kinase-like ATPase, C-terminal domain"/>
    <property type="match status" value="1"/>
</dbReference>
<feature type="transmembrane region" description="Helical" evidence="7">
    <location>
        <begin position="133"/>
        <end position="150"/>
    </location>
</feature>
<dbReference type="Gene3D" id="3.40.50.2300">
    <property type="match status" value="1"/>
</dbReference>
<evidence type="ECO:0000256" key="2">
    <source>
        <dbReference type="ARBA" id="ARBA00012438"/>
    </source>
</evidence>
<evidence type="ECO:0000259" key="9">
    <source>
        <dbReference type="PROSITE" id="PS50110"/>
    </source>
</evidence>
<keyword evidence="3 6" id="KW-0597">Phosphoprotein</keyword>
<dbReference type="Pfam" id="PF02518">
    <property type="entry name" value="HATPase_c"/>
    <property type="match status" value="1"/>
</dbReference>
<evidence type="ECO:0000256" key="1">
    <source>
        <dbReference type="ARBA" id="ARBA00000085"/>
    </source>
</evidence>
<feature type="transmembrane region" description="Helical" evidence="7">
    <location>
        <begin position="80"/>
        <end position="103"/>
    </location>
</feature>
<organism evidence="11 12">
    <name type="scientific">Chitinophaga defluvii</name>
    <dbReference type="NCBI Taxonomy" id="3163343"/>
    <lineage>
        <taxon>Bacteria</taxon>
        <taxon>Pseudomonadati</taxon>
        <taxon>Bacteroidota</taxon>
        <taxon>Chitinophagia</taxon>
        <taxon>Chitinophagales</taxon>
        <taxon>Chitinophagaceae</taxon>
        <taxon>Chitinophaga</taxon>
    </lineage>
</organism>
<feature type="domain" description="WH2" evidence="10">
    <location>
        <begin position="505"/>
        <end position="522"/>
    </location>
</feature>
<dbReference type="EMBL" id="JBEXAC010000002">
    <property type="protein sequence ID" value="MET6999118.1"/>
    <property type="molecule type" value="Genomic_DNA"/>
</dbReference>
<dbReference type="SUPFAM" id="SSF52172">
    <property type="entry name" value="CheY-like"/>
    <property type="match status" value="1"/>
</dbReference>
<dbReference type="Gene3D" id="1.10.287.130">
    <property type="match status" value="1"/>
</dbReference>
<dbReference type="CDD" id="cd00082">
    <property type="entry name" value="HisKA"/>
    <property type="match status" value="1"/>
</dbReference>
<evidence type="ECO:0000256" key="4">
    <source>
        <dbReference type="ARBA" id="ARBA00022679"/>
    </source>
</evidence>
<keyword evidence="12" id="KW-1185">Reference proteome</keyword>
<dbReference type="PROSITE" id="PS51082">
    <property type="entry name" value="WH2"/>
    <property type="match status" value="1"/>
</dbReference>
<proteinExistence type="predicted"/>
<evidence type="ECO:0000259" key="10">
    <source>
        <dbReference type="PROSITE" id="PS51082"/>
    </source>
</evidence>
<comment type="catalytic activity">
    <reaction evidence="1">
        <text>ATP + protein L-histidine = ADP + protein N-phospho-L-histidine.</text>
        <dbReference type="EC" id="2.7.13.3"/>
    </reaction>
</comment>
<dbReference type="InterPro" id="IPR003124">
    <property type="entry name" value="WH2_dom"/>
</dbReference>
<keyword evidence="7" id="KW-1133">Transmembrane helix</keyword>
<protein>
    <recommendedName>
        <fullName evidence="2">histidine kinase</fullName>
        <ecNumber evidence="2">2.7.13.3</ecNumber>
    </recommendedName>
</protein>
<feature type="domain" description="Response regulatory" evidence="9">
    <location>
        <begin position="447"/>
        <end position="565"/>
    </location>
</feature>
<dbReference type="InterPro" id="IPR005467">
    <property type="entry name" value="His_kinase_dom"/>
</dbReference>
<dbReference type="InterPro" id="IPR036097">
    <property type="entry name" value="HisK_dim/P_sf"/>
</dbReference>
<dbReference type="PROSITE" id="PS50110">
    <property type="entry name" value="RESPONSE_REGULATORY"/>
    <property type="match status" value="1"/>
</dbReference>
<dbReference type="SUPFAM" id="SSF47384">
    <property type="entry name" value="Homodimeric domain of signal transducing histidine kinase"/>
    <property type="match status" value="1"/>
</dbReference>
<dbReference type="SMART" id="SM00388">
    <property type="entry name" value="HisKA"/>
    <property type="match status" value="1"/>
</dbReference>
<evidence type="ECO:0000256" key="3">
    <source>
        <dbReference type="ARBA" id="ARBA00022553"/>
    </source>
</evidence>
<dbReference type="InterPro" id="IPR003594">
    <property type="entry name" value="HATPase_dom"/>
</dbReference>
<dbReference type="PRINTS" id="PR00344">
    <property type="entry name" value="BCTRLSENSOR"/>
</dbReference>
<dbReference type="SMART" id="SM00448">
    <property type="entry name" value="REC"/>
    <property type="match status" value="1"/>
</dbReference>
<feature type="modified residue" description="4-aspartylphosphate" evidence="6">
    <location>
        <position position="497"/>
    </location>
</feature>
<dbReference type="EC" id="2.7.13.3" evidence="2"/>
<evidence type="ECO:0000259" key="8">
    <source>
        <dbReference type="PROSITE" id="PS50109"/>
    </source>
</evidence>
<dbReference type="Pfam" id="PF00072">
    <property type="entry name" value="Response_reg"/>
    <property type="match status" value="1"/>
</dbReference>
<dbReference type="SMART" id="SM00387">
    <property type="entry name" value="HATPase_c"/>
    <property type="match status" value="1"/>
</dbReference>
<evidence type="ECO:0000313" key="11">
    <source>
        <dbReference type="EMBL" id="MET6999118.1"/>
    </source>
</evidence>
<dbReference type="PANTHER" id="PTHR43047">
    <property type="entry name" value="TWO-COMPONENT HISTIDINE PROTEIN KINASE"/>
    <property type="match status" value="1"/>
</dbReference>
<evidence type="ECO:0000256" key="6">
    <source>
        <dbReference type="PROSITE-ProRule" id="PRU00169"/>
    </source>
</evidence>
<accession>A0ABV2T7W0</accession>
<keyword evidence="7" id="KW-0472">Membrane</keyword>
<dbReference type="RefSeq" id="WP_354661686.1">
    <property type="nucleotide sequence ID" value="NZ_JBEXAC010000002.1"/>
</dbReference>
<name>A0ABV2T7W0_9BACT</name>
<keyword evidence="5 11" id="KW-0418">Kinase</keyword>
<dbReference type="Pfam" id="PF00512">
    <property type="entry name" value="HisKA"/>
    <property type="match status" value="1"/>
</dbReference>
<dbReference type="InterPro" id="IPR003661">
    <property type="entry name" value="HisK_dim/P_dom"/>
</dbReference>
<dbReference type="InterPro" id="IPR011006">
    <property type="entry name" value="CheY-like_superfamily"/>
</dbReference>
<dbReference type="PROSITE" id="PS50109">
    <property type="entry name" value="HIS_KIN"/>
    <property type="match status" value="1"/>
</dbReference>
<dbReference type="CDD" id="cd17546">
    <property type="entry name" value="REC_hyHK_CKI1_RcsC-like"/>
    <property type="match status" value="1"/>
</dbReference>
<dbReference type="InterPro" id="IPR004358">
    <property type="entry name" value="Sig_transdc_His_kin-like_C"/>
</dbReference>
<evidence type="ECO:0000256" key="5">
    <source>
        <dbReference type="ARBA" id="ARBA00022777"/>
    </source>
</evidence>
<keyword evidence="7" id="KW-0812">Transmembrane</keyword>
<feature type="domain" description="Histidine kinase" evidence="8">
    <location>
        <begin position="207"/>
        <end position="425"/>
    </location>
</feature>
<evidence type="ECO:0000313" key="12">
    <source>
        <dbReference type="Proteomes" id="UP001549749"/>
    </source>
</evidence>